<dbReference type="AlphaFoldDB" id="A0A8B8S3I3"/>
<dbReference type="RefSeq" id="XP_032324768.1">
    <property type="nucleotide sequence ID" value="XM_032468877.1"/>
</dbReference>
<feature type="region of interest" description="Disordered" evidence="1">
    <location>
        <begin position="177"/>
        <end position="252"/>
    </location>
</feature>
<dbReference type="KEGG" id="cfr:116660171"/>
<evidence type="ECO:0000313" key="2">
    <source>
        <dbReference type="Proteomes" id="UP000694856"/>
    </source>
</evidence>
<protein>
    <submittedName>
        <fullName evidence="3">Uncharacterized protein LOC116660171</fullName>
    </submittedName>
</protein>
<reference evidence="3" key="1">
    <citation type="submission" date="2025-08" db="UniProtKB">
        <authorList>
            <consortium name="RefSeq"/>
        </authorList>
    </citation>
    <scope>IDENTIFICATION</scope>
    <source>
        <tissue evidence="3">Ear skin</tissue>
    </source>
</reference>
<dbReference type="GeneID" id="116660171"/>
<accession>A0A8B8S3I3</accession>
<evidence type="ECO:0000313" key="3">
    <source>
        <dbReference type="RefSeq" id="XP_032324768.1"/>
    </source>
</evidence>
<evidence type="ECO:0000256" key="1">
    <source>
        <dbReference type="SAM" id="MobiDB-lite"/>
    </source>
</evidence>
<keyword evidence="2" id="KW-1185">Reference proteome</keyword>
<feature type="compositionally biased region" description="Polar residues" evidence="1">
    <location>
        <begin position="179"/>
        <end position="190"/>
    </location>
</feature>
<sequence>MIRPCPGSFQDGASRQREQLLQRPRGRSQRAGFKEPREGPAARIRRPQRIRGRNGTGEELGRPRGPLHPGMKSLDFKFNNRRLKSLTWGRDILRSFWGRVENAWPGRRAGNRKAVGKRLRLTWEDLTAWARREPTDSGDTSEVQPALSGLAAAPSSLLSWCRLLCPGPLLRADVPVRQPTRSSCRPSSEPASDHSKLPGHHTHGRQLAAVRIHPSPATSSEGHSERPPRPRASVGRAGAPARRYCRPASPCPSAASRVCLL</sequence>
<feature type="region of interest" description="Disordered" evidence="1">
    <location>
        <begin position="1"/>
        <end position="73"/>
    </location>
</feature>
<dbReference type="Proteomes" id="UP000694856">
    <property type="component" value="Chromosome 27"/>
</dbReference>
<name>A0A8B8S3I3_CAMFR</name>
<proteinExistence type="predicted"/>
<organism evidence="2 3">
    <name type="scientific">Camelus ferus</name>
    <name type="common">Wild bactrian camel</name>
    <name type="synonym">Camelus bactrianus ferus</name>
    <dbReference type="NCBI Taxonomy" id="419612"/>
    <lineage>
        <taxon>Eukaryota</taxon>
        <taxon>Metazoa</taxon>
        <taxon>Chordata</taxon>
        <taxon>Craniata</taxon>
        <taxon>Vertebrata</taxon>
        <taxon>Euteleostomi</taxon>
        <taxon>Mammalia</taxon>
        <taxon>Eutheria</taxon>
        <taxon>Laurasiatheria</taxon>
        <taxon>Artiodactyla</taxon>
        <taxon>Tylopoda</taxon>
        <taxon>Camelidae</taxon>
        <taxon>Camelus</taxon>
    </lineage>
</organism>
<feature type="compositionally biased region" description="Basic residues" evidence="1">
    <location>
        <begin position="43"/>
        <end position="52"/>
    </location>
</feature>
<gene>
    <name evidence="3" type="primary">LOC116660171</name>
</gene>